<keyword evidence="2" id="KW-1185">Reference proteome</keyword>
<sequence>MTDQKPTVVQQLLGALPRIPRIRVFCHPDDYANIAAAVAGELLAVTIQTNPVVPAGQLYVLNSNPFAKTAELPIGLIP</sequence>
<accession>A0A8J3XBA6</accession>
<comment type="caution">
    <text evidence="1">The sequence shown here is derived from an EMBL/GenBank/DDBJ whole genome shotgun (WGS) entry which is preliminary data.</text>
</comment>
<evidence type="ECO:0000313" key="2">
    <source>
        <dbReference type="Proteomes" id="UP000650628"/>
    </source>
</evidence>
<evidence type="ECO:0000313" key="1">
    <source>
        <dbReference type="EMBL" id="GII34386.1"/>
    </source>
</evidence>
<dbReference type="EMBL" id="BOOO01000049">
    <property type="protein sequence ID" value="GII34386.1"/>
    <property type="molecule type" value="Genomic_DNA"/>
</dbReference>
<gene>
    <name evidence="1" type="ORF">Pmi06nite_78280</name>
</gene>
<dbReference type="RefSeq" id="WP_203958181.1">
    <property type="nucleotide sequence ID" value="NZ_BOOO01000049.1"/>
</dbReference>
<reference evidence="1 2" key="1">
    <citation type="submission" date="2021-01" db="EMBL/GenBank/DDBJ databases">
        <title>Whole genome shotgun sequence of Planotetraspora mira NBRC 15435.</title>
        <authorList>
            <person name="Komaki H."/>
            <person name="Tamura T."/>
        </authorList>
    </citation>
    <scope>NUCLEOTIDE SEQUENCE [LARGE SCALE GENOMIC DNA]</scope>
    <source>
        <strain evidence="1 2">NBRC 15435</strain>
    </source>
</reference>
<organism evidence="1 2">
    <name type="scientific">Planotetraspora mira</name>
    <dbReference type="NCBI Taxonomy" id="58121"/>
    <lineage>
        <taxon>Bacteria</taxon>
        <taxon>Bacillati</taxon>
        <taxon>Actinomycetota</taxon>
        <taxon>Actinomycetes</taxon>
        <taxon>Streptosporangiales</taxon>
        <taxon>Streptosporangiaceae</taxon>
        <taxon>Planotetraspora</taxon>
    </lineage>
</organism>
<dbReference type="Proteomes" id="UP000650628">
    <property type="component" value="Unassembled WGS sequence"/>
</dbReference>
<dbReference type="AlphaFoldDB" id="A0A8J3XBA6"/>
<name>A0A8J3XBA6_9ACTN</name>
<protein>
    <submittedName>
        <fullName evidence="1">Uncharacterized protein</fullName>
    </submittedName>
</protein>
<proteinExistence type="predicted"/>